<dbReference type="PANTHER" id="PTHR30250:SF11">
    <property type="entry name" value="O-ANTIGEN TRANSPORTER-RELATED"/>
    <property type="match status" value="1"/>
</dbReference>
<protein>
    <recommendedName>
        <fullName evidence="9">Membrane protein involved in the export of O-antigen and teichoic acid</fullName>
    </recommendedName>
</protein>
<dbReference type="Proteomes" id="UP000298252">
    <property type="component" value="Unassembled WGS sequence"/>
</dbReference>
<evidence type="ECO:0000313" key="8">
    <source>
        <dbReference type="Proteomes" id="UP000298252"/>
    </source>
</evidence>
<evidence type="ECO:0008006" key="9">
    <source>
        <dbReference type="Google" id="ProtNLM"/>
    </source>
</evidence>
<gene>
    <name evidence="7" type="ORF">E3O21_10025</name>
</gene>
<evidence type="ECO:0000256" key="6">
    <source>
        <dbReference type="SAM" id="Phobius"/>
    </source>
</evidence>
<organism evidence="7 8">
    <name type="scientific">Cryobacterium flavum</name>
    <dbReference type="NCBI Taxonomy" id="1424659"/>
    <lineage>
        <taxon>Bacteria</taxon>
        <taxon>Bacillati</taxon>
        <taxon>Actinomycetota</taxon>
        <taxon>Actinomycetes</taxon>
        <taxon>Micrococcales</taxon>
        <taxon>Microbacteriaceae</taxon>
        <taxon>Cryobacterium</taxon>
    </lineage>
</organism>
<evidence type="ECO:0000256" key="4">
    <source>
        <dbReference type="ARBA" id="ARBA00022989"/>
    </source>
</evidence>
<feature type="transmembrane region" description="Helical" evidence="6">
    <location>
        <begin position="234"/>
        <end position="253"/>
    </location>
</feature>
<evidence type="ECO:0000256" key="2">
    <source>
        <dbReference type="ARBA" id="ARBA00022475"/>
    </source>
</evidence>
<feature type="transmembrane region" description="Helical" evidence="6">
    <location>
        <begin position="25"/>
        <end position="48"/>
    </location>
</feature>
<feature type="transmembrane region" description="Helical" evidence="6">
    <location>
        <begin position="273"/>
        <end position="295"/>
    </location>
</feature>
<feature type="transmembrane region" description="Helical" evidence="6">
    <location>
        <begin position="128"/>
        <end position="151"/>
    </location>
</feature>
<keyword evidence="8" id="KW-1185">Reference proteome</keyword>
<name>A0ABY2I499_9MICO</name>
<feature type="transmembrane region" description="Helical" evidence="6">
    <location>
        <begin position="365"/>
        <end position="386"/>
    </location>
</feature>
<accession>A0ABY2I499</accession>
<comment type="caution">
    <text evidence="7">The sequence shown here is derived from an EMBL/GenBank/DDBJ whole genome shotgun (WGS) entry which is preliminary data.</text>
</comment>
<keyword evidence="5 6" id="KW-0472">Membrane</keyword>
<dbReference type="PANTHER" id="PTHR30250">
    <property type="entry name" value="PST FAMILY PREDICTED COLANIC ACID TRANSPORTER"/>
    <property type="match status" value="1"/>
</dbReference>
<proteinExistence type="predicted"/>
<evidence type="ECO:0000256" key="3">
    <source>
        <dbReference type="ARBA" id="ARBA00022692"/>
    </source>
</evidence>
<comment type="subcellular location">
    <subcellularLocation>
        <location evidence="1">Cell membrane</location>
        <topology evidence="1">Multi-pass membrane protein</topology>
    </subcellularLocation>
</comment>
<feature type="transmembrane region" description="Helical" evidence="6">
    <location>
        <begin position="195"/>
        <end position="214"/>
    </location>
</feature>
<feature type="transmembrane region" description="Helical" evidence="6">
    <location>
        <begin position="68"/>
        <end position="90"/>
    </location>
</feature>
<dbReference type="EMBL" id="SOFD01000025">
    <property type="protein sequence ID" value="TFB77216.1"/>
    <property type="molecule type" value="Genomic_DNA"/>
</dbReference>
<feature type="transmembrane region" description="Helical" evidence="6">
    <location>
        <begin position="341"/>
        <end position="359"/>
    </location>
</feature>
<reference evidence="7 8" key="1">
    <citation type="submission" date="2019-03" db="EMBL/GenBank/DDBJ databases">
        <title>Genomics of glacier-inhabiting Cryobacterium strains.</title>
        <authorList>
            <person name="Liu Q."/>
            <person name="Xin Y.-H."/>
        </authorList>
    </citation>
    <scope>NUCLEOTIDE SEQUENCE [LARGE SCALE GENOMIC DNA]</scope>
    <source>
        <strain evidence="7 8">Hh8</strain>
    </source>
</reference>
<feature type="transmembrane region" description="Helical" evidence="6">
    <location>
        <begin position="157"/>
        <end position="175"/>
    </location>
</feature>
<dbReference type="RefSeq" id="WP_134505240.1">
    <property type="nucleotide sequence ID" value="NZ_FNIB01000005.1"/>
</dbReference>
<evidence type="ECO:0000256" key="1">
    <source>
        <dbReference type="ARBA" id="ARBA00004651"/>
    </source>
</evidence>
<feature type="transmembrane region" description="Helical" evidence="6">
    <location>
        <begin position="398"/>
        <end position="417"/>
    </location>
</feature>
<feature type="transmembrane region" description="Helical" evidence="6">
    <location>
        <begin position="423"/>
        <end position="441"/>
    </location>
</feature>
<dbReference type="InterPro" id="IPR050833">
    <property type="entry name" value="Poly_Biosynth_Transport"/>
</dbReference>
<keyword evidence="4 6" id="KW-1133">Transmembrane helix</keyword>
<feature type="transmembrane region" description="Helical" evidence="6">
    <location>
        <begin position="96"/>
        <end position="116"/>
    </location>
</feature>
<keyword evidence="2" id="KW-1003">Cell membrane</keyword>
<evidence type="ECO:0000313" key="7">
    <source>
        <dbReference type="EMBL" id="TFB77216.1"/>
    </source>
</evidence>
<sequence length="450" mass="47387">MAQAAGPILLLPAQRIVLGVDDLGFAILSATIASFTGLFATMGVADAVVRRRLSGDISVHDAMRLVKFAPLAGAPVVLAAAIGMMFLAPLVAPNHVLALVAGAAGGLATCTLLICQQSLRADERAWSFLGNVALWHLVSPIIGLLLALSGLGFNGYIVGWSSALLGAALFAFLSATHRKTRGTHTERVGESYKSAVQLGLPVLLHALAGSAISLSDRTLLAGFSEGEDVAYFQAIYLFGLAPGIVLVAINNAWAIRLFKASDVGPWAPQHRDLAILAFIATGLSGVAIVLGKPAYELTIGTGMDTQLPIVAISLLASLALTQVLYLAGLNALYREGLTRMLVARTLPCALVQGSLSAFLIPHLGYLGPCIALFTLQLIQALVVWNLARRHTGMLRIPVEWYIASLPVWLAVGLIALLGVDYHAIVGILLVIVSLSGIALTIRFRHKNEVV</sequence>
<keyword evidence="3 6" id="KW-0812">Transmembrane</keyword>
<evidence type="ECO:0000256" key="5">
    <source>
        <dbReference type="ARBA" id="ARBA00023136"/>
    </source>
</evidence>
<feature type="transmembrane region" description="Helical" evidence="6">
    <location>
        <begin position="307"/>
        <end position="329"/>
    </location>
</feature>